<dbReference type="VEuPathDB" id="FungiDB:GGTG_07335"/>
<dbReference type="PANTHER" id="PTHR43037">
    <property type="entry name" value="UNNAMED PRODUCT-RELATED"/>
    <property type="match status" value="1"/>
</dbReference>
<dbReference type="EnsemblFungi" id="EJT77423">
    <property type="protein sequence ID" value="EJT77423"/>
    <property type="gene ID" value="GGTG_07335"/>
</dbReference>
<reference evidence="12" key="1">
    <citation type="submission" date="2010-07" db="EMBL/GenBank/DDBJ databases">
        <title>The genome sequence of Gaeumannomyces graminis var. tritici strain R3-111a-1.</title>
        <authorList>
            <consortium name="The Broad Institute Genome Sequencing Platform"/>
            <person name="Ma L.-J."/>
            <person name="Dead R."/>
            <person name="Young S."/>
            <person name="Zeng Q."/>
            <person name="Koehrsen M."/>
            <person name="Alvarado L."/>
            <person name="Berlin A."/>
            <person name="Chapman S.B."/>
            <person name="Chen Z."/>
            <person name="Freedman E."/>
            <person name="Gellesch M."/>
            <person name="Goldberg J."/>
            <person name="Griggs A."/>
            <person name="Gujja S."/>
            <person name="Heilman E.R."/>
            <person name="Heiman D."/>
            <person name="Hepburn T."/>
            <person name="Howarth C."/>
            <person name="Jen D."/>
            <person name="Larson L."/>
            <person name="Mehta T."/>
            <person name="Neiman D."/>
            <person name="Pearson M."/>
            <person name="Roberts A."/>
            <person name="Saif S."/>
            <person name="Shea T."/>
            <person name="Shenoy N."/>
            <person name="Sisk P."/>
            <person name="Stolte C."/>
            <person name="Sykes S."/>
            <person name="Walk T."/>
            <person name="White J."/>
            <person name="Yandava C."/>
            <person name="Haas B."/>
            <person name="Nusbaum C."/>
            <person name="Birren B."/>
        </authorList>
    </citation>
    <scope>NUCLEOTIDE SEQUENCE [LARGE SCALE GENOMIC DNA]</scope>
    <source>
        <strain evidence="12">R3-111a-1</strain>
    </source>
</reference>
<evidence type="ECO:0000256" key="8">
    <source>
        <dbReference type="ARBA" id="ARBA00023326"/>
    </source>
</evidence>
<dbReference type="GO" id="GO:0052689">
    <property type="term" value="F:carboxylic ester hydrolase activity"/>
    <property type="evidence" value="ECO:0007669"/>
    <property type="project" value="UniProtKB-KW"/>
</dbReference>
<dbReference type="Pfam" id="PF10503">
    <property type="entry name" value="Esterase_PHB"/>
    <property type="match status" value="1"/>
</dbReference>
<evidence type="ECO:0000313" key="11">
    <source>
        <dbReference type="EnsemblFungi" id="EJT77423"/>
    </source>
</evidence>
<dbReference type="eggNOG" id="ENOG502QTDU">
    <property type="taxonomic scope" value="Eukaryota"/>
</dbReference>
<evidence type="ECO:0000256" key="7">
    <source>
        <dbReference type="ARBA" id="ARBA00023277"/>
    </source>
</evidence>
<reference evidence="10" key="3">
    <citation type="submission" date="2010-09" db="EMBL/GenBank/DDBJ databases">
        <title>Annotation of Gaeumannomyces graminis var. tritici R3-111a-1.</title>
        <authorList>
            <consortium name="The Broad Institute Genome Sequencing Platform"/>
            <person name="Ma L.-J."/>
            <person name="Dead R."/>
            <person name="Young S.K."/>
            <person name="Zeng Q."/>
            <person name="Gargeya S."/>
            <person name="Fitzgerald M."/>
            <person name="Haas B."/>
            <person name="Abouelleil A."/>
            <person name="Alvarado L."/>
            <person name="Arachchi H.M."/>
            <person name="Berlin A."/>
            <person name="Brown A."/>
            <person name="Chapman S.B."/>
            <person name="Chen Z."/>
            <person name="Dunbar C."/>
            <person name="Freedman E."/>
            <person name="Gearin G."/>
            <person name="Gellesch M."/>
            <person name="Goldberg J."/>
            <person name="Griggs A."/>
            <person name="Gujja S."/>
            <person name="Heiman D."/>
            <person name="Howarth C."/>
            <person name="Larson L."/>
            <person name="Lui A."/>
            <person name="MacDonald P.J.P."/>
            <person name="Mehta T."/>
            <person name="Montmayeur A."/>
            <person name="Murphy C."/>
            <person name="Neiman D."/>
            <person name="Pearson M."/>
            <person name="Priest M."/>
            <person name="Roberts A."/>
            <person name="Saif S."/>
            <person name="Shea T."/>
            <person name="Shenoy N."/>
            <person name="Sisk P."/>
            <person name="Stolte C."/>
            <person name="Sykes S."/>
            <person name="Yandava C."/>
            <person name="Wortman J."/>
            <person name="Nusbaum C."/>
            <person name="Birren B."/>
        </authorList>
    </citation>
    <scope>NUCLEOTIDE SEQUENCE</scope>
    <source>
        <strain evidence="10">R3-111a-1</strain>
    </source>
</reference>
<dbReference type="Proteomes" id="UP000006039">
    <property type="component" value="Unassembled WGS sequence"/>
</dbReference>
<dbReference type="InterPro" id="IPR010126">
    <property type="entry name" value="Esterase_phb"/>
</dbReference>
<keyword evidence="2 9" id="KW-0719">Serine esterase</keyword>
<keyword evidence="3 9" id="KW-0964">Secreted</keyword>
<evidence type="ECO:0000256" key="3">
    <source>
        <dbReference type="ARBA" id="ARBA00022525"/>
    </source>
</evidence>
<dbReference type="InterPro" id="IPR050955">
    <property type="entry name" value="Plant_Biomass_Hydrol_Est"/>
</dbReference>
<feature type="signal peptide" evidence="9">
    <location>
        <begin position="1"/>
        <end position="25"/>
    </location>
</feature>
<reference evidence="11" key="5">
    <citation type="submission" date="2018-04" db="UniProtKB">
        <authorList>
            <consortium name="EnsemblFungi"/>
        </authorList>
    </citation>
    <scope>IDENTIFICATION</scope>
    <source>
        <strain evidence="11">R3-111a-1</strain>
    </source>
</reference>
<keyword evidence="4 9" id="KW-0732">Signal</keyword>
<evidence type="ECO:0000256" key="1">
    <source>
        <dbReference type="ARBA" id="ARBA00004613"/>
    </source>
</evidence>
<dbReference type="OrthoDB" id="2425929at2759"/>
<evidence type="ECO:0000256" key="5">
    <source>
        <dbReference type="ARBA" id="ARBA00022801"/>
    </source>
</evidence>
<proteinExistence type="inferred from homology"/>
<dbReference type="AlphaFoldDB" id="J3P1D8"/>
<gene>
    <name evidence="11" type="primary">20347793</name>
    <name evidence="10" type="ORF">GGTG_07335</name>
</gene>
<sequence>MSLGAVAAMRLVLATLLGLAGLAAAASLQQVNSFGTNPAGVKMFIYVPDRVAQNPAIVVAVHHCQGTASSFFGSTPYRSLADQKGFIVIYPQSPYSGTCFDVSSRKTLTRNGGGDTNSIANMVTYATSKYNADKSKVFLVGASSGAMMANVMAATYPDLFAAVISHSGVPAGCFMSASGAVNAWNSTCAQGRSIGTQASWAKVARDMAPGYSGSRPRMMIMHGGRDTTLAWANYAEMIKQWTGVLGVSGTPTQTTQNAPQQGYTTYLFGNQVKGVVNPNYGHEIPIIGSDDMAWFGL</sequence>
<evidence type="ECO:0000313" key="12">
    <source>
        <dbReference type="Proteomes" id="UP000006039"/>
    </source>
</evidence>
<dbReference type="HOGENOM" id="CLU_027551_1_1_1"/>
<reference evidence="10" key="2">
    <citation type="submission" date="2010-07" db="EMBL/GenBank/DDBJ databases">
        <authorList>
            <consortium name="The Broad Institute Genome Sequencing Platform"/>
            <consortium name="Broad Institute Genome Sequencing Center for Infectious Disease"/>
            <person name="Ma L.-J."/>
            <person name="Dead R."/>
            <person name="Young S."/>
            <person name="Zeng Q."/>
            <person name="Koehrsen M."/>
            <person name="Alvarado L."/>
            <person name="Berlin A."/>
            <person name="Chapman S.B."/>
            <person name="Chen Z."/>
            <person name="Freedman E."/>
            <person name="Gellesch M."/>
            <person name="Goldberg J."/>
            <person name="Griggs A."/>
            <person name="Gujja S."/>
            <person name="Heilman E.R."/>
            <person name="Heiman D."/>
            <person name="Hepburn T."/>
            <person name="Howarth C."/>
            <person name="Jen D."/>
            <person name="Larson L."/>
            <person name="Mehta T."/>
            <person name="Neiman D."/>
            <person name="Pearson M."/>
            <person name="Roberts A."/>
            <person name="Saif S."/>
            <person name="Shea T."/>
            <person name="Shenoy N."/>
            <person name="Sisk P."/>
            <person name="Stolte C."/>
            <person name="Sykes S."/>
            <person name="Walk T."/>
            <person name="White J."/>
            <person name="Yandava C."/>
            <person name="Haas B."/>
            <person name="Nusbaum C."/>
            <person name="Birren B."/>
        </authorList>
    </citation>
    <scope>NUCLEOTIDE SEQUENCE</scope>
    <source>
        <strain evidence="10">R3-111a-1</strain>
    </source>
</reference>
<keyword evidence="6" id="KW-0325">Glycoprotein</keyword>
<name>J3P1D8_GAET3</name>
<evidence type="ECO:0000313" key="10">
    <source>
        <dbReference type="EMBL" id="EJT77423.1"/>
    </source>
</evidence>
<keyword evidence="12" id="KW-1185">Reference proteome</keyword>
<evidence type="ECO:0000256" key="6">
    <source>
        <dbReference type="ARBA" id="ARBA00023180"/>
    </source>
</evidence>
<comment type="function">
    <text evidence="9">Esterase involved in the hydrolysis of xylan, a major structural heterogeneous polysaccharide found in plant biomass representing the second most abundant polysaccharide in the biosphere, after cellulose.</text>
</comment>
<dbReference type="EC" id="3.1.1.-" evidence="9"/>
<dbReference type="EMBL" id="GL385397">
    <property type="protein sequence ID" value="EJT77423.1"/>
    <property type="molecule type" value="Genomic_DNA"/>
</dbReference>
<dbReference type="SUPFAM" id="SSF53474">
    <property type="entry name" value="alpha/beta-Hydrolases"/>
    <property type="match status" value="2"/>
</dbReference>
<protein>
    <recommendedName>
        <fullName evidence="9">Carboxylic ester hydrolase</fullName>
        <ecNumber evidence="9">3.1.1.-</ecNumber>
    </recommendedName>
</protein>
<organism evidence="10">
    <name type="scientific">Gaeumannomyces tritici (strain R3-111a-1)</name>
    <name type="common">Wheat and barley take-all root rot fungus</name>
    <name type="synonym">Gaeumannomyces graminis var. tritici</name>
    <dbReference type="NCBI Taxonomy" id="644352"/>
    <lineage>
        <taxon>Eukaryota</taxon>
        <taxon>Fungi</taxon>
        <taxon>Dikarya</taxon>
        <taxon>Ascomycota</taxon>
        <taxon>Pezizomycotina</taxon>
        <taxon>Sordariomycetes</taxon>
        <taxon>Sordariomycetidae</taxon>
        <taxon>Magnaporthales</taxon>
        <taxon>Magnaporthaceae</taxon>
        <taxon>Gaeumannomyces</taxon>
    </lineage>
</organism>
<feature type="chain" id="PRO_5015094778" description="Carboxylic ester hydrolase" evidence="9">
    <location>
        <begin position="26"/>
        <end position="297"/>
    </location>
</feature>
<reference evidence="11" key="4">
    <citation type="journal article" date="2015" name="G3 (Bethesda)">
        <title>Genome sequences of three phytopathogenic species of the Magnaporthaceae family of fungi.</title>
        <authorList>
            <person name="Okagaki L.H."/>
            <person name="Nunes C.C."/>
            <person name="Sailsbery J."/>
            <person name="Clay B."/>
            <person name="Brown D."/>
            <person name="John T."/>
            <person name="Oh Y."/>
            <person name="Young N."/>
            <person name="Fitzgerald M."/>
            <person name="Haas B.J."/>
            <person name="Zeng Q."/>
            <person name="Young S."/>
            <person name="Adiconis X."/>
            <person name="Fan L."/>
            <person name="Levin J.Z."/>
            <person name="Mitchell T.K."/>
            <person name="Okubara P.A."/>
            <person name="Farman M.L."/>
            <person name="Kohn L.M."/>
            <person name="Birren B."/>
            <person name="Ma L.-J."/>
            <person name="Dean R.A."/>
        </authorList>
    </citation>
    <scope>NUCLEOTIDE SEQUENCE</scope>
    <source>
        <strain evidence="11">R3-111a-1</strain>
    </source>
</reference>
<dbReference type="RefSeq" id="XP_009223423.1">
    <property type="nucleotide sequence ID" value="XM_009225159.1"/>
</dbReference>
<keyword evidence="7 9" id="KW-0119">Carbohydrate metabolism</keyword>
<dbReference type="STRING" id="644352.J3P1D8"/>
<keyword evidence="5 9" id="KW-0378">Hydrolase</keyword>
<comment type="similarity">
    <text evidence="9">Belongs to the carbohydrate esterase 1 (CE1) family.</text>
</comment>
<dbReference type="GO" id="GO:0005576">
    <property type="term" value="C:extracellular region"/>
    <property type="evidence" value="ECO:0007669"/>
    <property type="project" value="UniProtKB-SubCell"/>
</dbReference>
<comment type="subcellular location">
    <subcellularLocation>
        <location evidence="1 9">Secreted</location>
    </subcellularLocation>
</comment>
<evidence type="ECO:0000256" key="2">
    <source>
        <dbReference type="ARBA" id="ARBA00022487"/>
    </source>
</evidence>
<dbReference type="InterPro" id="IPR029058">
    <property type="entry name" value="AB_hydrolase_fold"/>
</dbReference>
<accession>J3P1D8</accession>
<keyword evidence="8 9" id="KW-0624">Polysaccharide degradation</keyword>
<dbReference type="NCBIfam" id="TIGR01840">
    <property type="entry name" value="esterase_phb"/>
    <property type="match status" value="1"/>
</dbReference>
<evidence type="ECO:0000256" key="9">
    <source>
        <dbReference type="RuleBase" id="RU367147"/>
    </source>
</evidence>
<dbReference type="PANTHER" id="PTHR43037:SF3">
    <property type="entry name" value="FERULOYL ESTERASE B"/>
    <property type="match status" value="1"/>
</dbReference>
<dbReference type="GeneID" id="20347793"/>
<evidence type="ECO:0000256" key="4">
    <source>
        <dbReference type="ARBA" id="ARBA00022729"/>
    </source>
</evidence>
<dbReference type="GO" id="GO:0045493">
    <property type="term" value="P:xylan catabolic process"/>
    <property type="evidence" value="ECO:0007669"/>
    <property type="project" value="UniProtKB-UniRule"/>
</dbReference>
<dbReference type="Gene3D" id="3.40.50.1820">
    <property type="entry name" value="alpha/beta hydrolase"/>
    <property type="match status" value="1"/>
</dbReference>